<gene>
    <name evidence="2" type="ORF">VB776_21895</name>
</gene>
<evidence type="ECO:0000313" key="3">
    <source>
        <dbReference type="Proteomes" id="UP001303899"/>
    </source>
</evidence>
<dbReference type="InterPro" id="IPR046880">
    <property type="entry name" value="TPR-S"/>
</dbReference>
<comment type="caution">
    <text evidence="2">The sequence shown here is derived from an EMBL/GenBank/DDBJ whole genome shotgun (WGS) entry which is preliminary data.</text>
</comment>
<dbReference type="InterPro" id="IPR035897">
    <property type="entry name" value="Toll_tir_struct_dom_sf"/>
</dbReference>
<sequence length="429" mass="48734">MIHPDLLKFSPKPSPLLNNNSWNVFLSYRSINRAWVLNLYDILIELGHKVFLDQYVIKPGDILIDKLEDALEKSQAGILIWSNEARDSDWVKKEYFVLETKATKDKDFYFIPVRINHVNIPFFANNRIFVDFTAYPDGPNGGDLIRLLHAIVGLPLSPEAIKFSNELDESSEMAFAQVNASTRNGRWERLIELFGQGGLPWETSAALGCKTANGLISLKKYTEAINMLEELEKKFPKSLRPKQLKALALARRRIGKDIEDAQEILGTLNDLNHLDPESLGIYARTWMDRYIASNDINDLKQSRKLYANAFEKSPDDSYTGINAATKSLLIGTDSDVARAYEYADKVQKIVGTSPIPNDYWKTATVAEVMLIKKQYREAGEMYAEAILIEPKSFGSHESTKNQALNLLDKLQANDEERYVVLDPFKHLLI</sequence>
<organism evidence="2 3">
    <name type="scientific">Arcicella gelida</name>
    <dbReference type="NCBI Taxonomy" id="2984195"/>
    <lineage>
        <taxon>Bacteria</taxon>
        <taxon>Pseudomonadati</taxon>
        <taxon>Bacteroidota</taxon>
        <taxon>Cytophagia</taxon>
        <taxon>Cytophagales</taxon>
        <taxon>Flectobacillaceae</taxon>
        <taxon>Arcicella</taxon>
    </lineage>
</organism>
<reference evidence="2 3" key="1">
    <citation type="submission" date="2023-12" db="EMBL/GenBank/DDBJ databases">
        <title>Novel species of the genus Arcicella isolated from rivers.</title>
        <authorList>
            <person name="Lu H."/>
        </authorList>
    </citation>
    <scope>NUCLEOTIDE SEQUENCE [LARGE SCALE GENOMIC DNA]</scope>
    <source>
        <strain evidence="2 3">DC2W</strain>
    </source>
</reference>
<evidence type="ECO:0000259" key="1">
    <source>
        <dbReference type="PROSITE" id="PS50104"/>
    </source>
</evidence>
<accession>A0ABU5SAU0</accession>
<dbReference type="SUPFAM" id="SSF48452">
    <property type="entry name" value="TPR-like"/>
    <property type="match status" value="1"/>
</dbReference>
<dbReference type="SUPFAM" id="SSF52200">
    <property type="entry name" value="Toll/Interleukin receptor TIR domain"/>
    <property type="match status" value="1"/>
</dbReference>
<dbReference type="Pfam" id="PF20308">
    <property type="entry name" value="TPR-S"/>
    <property type="match status" value="1"/>
</dbReference>
<dbReference type="Gene3D" id="1.25.40.10">
    <property type="entry name" value="Tetratricopeptide repeat domain"/>
    <property type="match status" value="1"/>
</dbReference>
<dbReference type="PROSITE" id="PS50104">
    <property type="entry name" value="TIR"/>
    <property type="match status" value="1"/>
</dbReference>
<proteinExistence type="predicted"/>
<protein>
    <submittedName>
        <fullName evidence="2">TIR domain-containing protein</fullName>
    </submittedName>
</protein>
<dbReference type="RefSeq" id="WP_323699011.1">
    <property type="nucleotide sequence ID" value="NZ_JAYGIL010000039.1"/>
</dbReference>
<dbReference type="Gene3D" id="3.40.50.10140">
    <property type="entry name" value="Toll/interleukin-1 receptor homology (TIR) domain"/>
    <property type="match status" value="1"/>
</dbReference>
<evidence type="ECO:0000313" key="2">
    <source>
        <dbReference type="EMBL" id="MEA5405606.1"/>
    </source>
</evidence>
<dbReference type="Proteomes" id="UP001303899">
    <property type="component" value="Unassembled WGS sequence"/>
</dbReference>
<dbReference type="InterPro" id="IPR011990">
    <property type="entry name" value="TPR-like_helical_dom_sf"/>
</dbReference>
<dbReference type="EMBL" id="JAYGIL010000039">
    <property type="protein sequence ID" value="MEA5405606.1"/>
    <property type="molecule type" value="Genomic_DNA"/>
</dbReference>
<name>A0ABU5SAU0_9BACT</name>
<dbReference type="InterPro" id="IPR000157">
    <property type="entry name" value="TIR_dom"/>
</dbReference>
<dbReference type="Pfam" id="PF13676">
    <property type="entry name" value="TIR_2"/>
    <property type="match status" value="1"/>
</dbReference>
<keyword evidence="3" id="KW-1185">Reference proteome</keyword>
<feature type="domain" description="TIR" evidence="1">
    <location>
        <begin position="20"/>
        <end position="151"/>
    </location>
</feature>